<dbReference type="CDD" id="cd06173">
    <property type="entry name" value="MFS_MefA_like"/>
    <property type="match status" value="1"/>
</dbReference>
<dbReference type="RefSeq" id="WP_099125401.1">
    <property type="nucleotide sequence ID" value="NZ_CAWNRH010000100.1"/>
</dbReference>
<feature type="transmembrane region" description="Helical" evidence="7">
    <location>
        <begin position="212"/>
        <end position="236"/>
    </location>
</feature>
<accession>A0A2D0KN28</accession>
<keyword evidence="2" id="KW-0813">Transport</keyword>
<feature type="transmembrane region" description="Helical" evidence="7">
    <location>
        <begin position="364"/>
        <end position="383"/>
    </location>
</feature>
<feature type="transmembrane region" description="Helical" evidence="7">
    <location>
        <begin position="42"/>
        <end position="60"/>
    </location>
</feature>
<feature type="transmembrane region" description="Helical" evidence="7">
    <location>
        <begin position="72"/>
        <end position="90"/>
    </location>
</feature>
<evidence type="ECO:0000256" key="6">
    <source>
        <dbReference type="ARBA" id="ARBA00023136"/>
    </source>
</evidence>
<feature type="transmembrane region" description="Helical" evidence="7">
    <location>
        <begin position="242"/>
        <end position="264"/>
    </location>
</feature>
<feature type="transmembrane region" description="Helical" evidence="7">
    <location>
        <begin position="96"/>
        <end position="117"/>
    </location>
</feature>
<feature type="transmembrane region" description="Helical" evidence="7">
    <location>
        <begin position="164"/>
        <end position="181"/>
    </location>
</feature>
<keyword evidence="9" id="KW-1185">Reference proteome</keyword>
<comment type="subcellular location">
    <subcellularLocation>
        <location evidence="1">Cell membrane</location>
        <topology evidence="1">Multi-pass membrane protein</topology>
    </subcellularLocation>
</comment>
<sequence>MSNNRSFYLYQISDILFTSSTRAFGMLFSWWMIEILKLELKLGWFIFFCWLFQILFLIKFGEIGDKINKRSVVLYCTIPSFILFVISNLLDSNFYLSLGLIYIATSVATAIIQPIGISIIPEIMDNKKLDRAFKYRGLVNSINTMLGPAISGLIIHYFNIGGSLIFIAVMSLLPLIGFYFIKTNSEKKPEEAEHRGQKSIRIITKNSTEIRLSFVAAFFNFAITPLIMYILPIIILNQFKLSALHVGIAEATFGIGMMLGSLVIINQINKIFCKAHTAFIAALTMALCIAGISHADSFTELCCYMLICGIGLVIYNINTTSIRCLATPENYRNSMESKFTAICMASIPLGMLTATYIIESYDIKILLLGFSFFMALISLLILSSPKYIEISKMSESQLNGYYEKIYPEAFYTKK</sequence>
<evidence type="ECO:0008006" key="10">
    <source>
        <dbReference type="Google" id="ProtNLM"/>
    </source>
</evidence>
<dbReference type="GO" id="GO:0005886">
    <property type="term" value="C:plasma membrane"/>
    <property type="evidence" value="ECO:0007669"/>
    <property type="project" value="UniProtKB-SubCell"/>
</dbReference>
<evidence type="ECO:0000256" key="7">
    <source>
        <dbReference type="SAM" id="Phobius"/>
    </source>
</evidence>
<keyword evidence="6 7" id="KW-0472">Membrane</keyword>
<proteinExistence type="predicted"/>
<protein>
    <recommendedName>
        <fullName evidence="10">MFS transporter</fullName>
    </recommendedName>
</protein>
<keyword evidence="4 7" id="KW-0812">Transmembrane</keyword>
<comment type="caution">
    <text evidence="8">The sequence shown here is derived from an EMBL/GenBank/DDBJ whole genome shotgun (WGS) entry which is preliminary data.</text>
</comment>
<feature type="transmembrane region" description="Helical" evidence="7">
    <location>
        <begin position="7"/>
        <end position="30"/>
    </location>
</feature>
<organism evidence="8 9">
    <name type="scientific">Xenorhabdus stockiae</name>
    <dbReference type="NCBI Taxonomy" id="351614"/>
    <lineage>
        <taxon>Bacteria</taxon>
        <taxon>Pseudomonadati</taxon>
        <taxon>Pseudomonadota</taxon>
        <taxon>Gammaproteobacteria</taxon>
        <taxon>Enterobacterales</taxon>
        <taxon>Morganellaceae</taxon>
        <taxon>Xenorhabdus</taxon>
    </lineage>
</organism>
<dbReference type="InterPro" id="IPR010290">
    <property type="entry name" value="TM_effector"/>
</dbReference>
<dbReference type="EMBL" id="NJAJ01000026">
    <property type="protein sequence ID" value="PHM64637.1"/>
    <property type="molecule type" value="Genomic_DNA"/>
</dbReference>
<dbReference type="AlphaFoldDB" id="A0A2D0KN28"/>
<evidence type="ECO:0000256" key="1">
    <source>
        <dbReference type="ARBA" id="ARBA00004651"/>
    </source>
</evidence>
<evidence type="ECO:0000313" key="8">
    <source>
        <dbReference type="EMBL" id="PHM64637.1"/>
    </source>
</evidence>
<feature type="transmembrane region" description="Helical" evidence="7">
    <location>
        <begin position="271"/>
        <end position="292"/>
    </location>
</feature>
<dbReference type="InterPro" id="IPR036259">
    <property type="entry name" value="MFS_trans_sf"/>
</dbReference>
<dbReference type="Pfam" id="PF05977">
    <property type="entry name" value="MFS_3"/>
    <property type="match status" value="1"/>
</dbReference>
<dbReference type="Gene3D" id="1.20.1250.20">
    <property type="entry name" value="MFS general substrate transporter like domains"/>
    <property type="match status" value="1"/>
</dbReference>
<evidence type="ECO:0000256" key="5">
    <source>
        <dbReference type="ARBA" id="ARBA00022989"/>
    </source>
</evidence>
<feature type="transmembrane region" description="Helical" evidence="7">
    <location>
        <begin position="298"/>
        <end position="318"/>
    </location>
</feature>
<evidence type="ECO:0000256" key="2">
    <source>
        <dbReference type="ARBA" id="ARBA00022448"/>
    </source>
</evidence>
<evidence type="ECO:0000256" key="4">
    <source>
        <dbReference type="ARBA" id="ARBA00022692"/>
    </source>
</evidence>
<keyword evidence="5 7" id="KW-1133">Transmembrane helix</keyword>
<feature type="transmembrane region" description="Helical" evidence="7">
    <location>
        <begin position="339"/>
        <end position="358"/>
    </location>
</feature>
<dbReference type="Proteomes" id="UP000222366">
    <property type="component" value="Unassembled WGS sequence"/>
</dbReference>
<gene>
    <name evidence="8" type="ORF">Xsto_02781</name>
</gene>
<evidence type="ECO:0000256" key="3">
    <source>
        <dbReference type="ARBA" id="ARBA00022475"/>
    </source>
</evidence>
<dbReference type="PANTHER" id="PTHR23513:SF6">
    <property type="entry name" value="MAJOR FACILITATOR SUPERFAMILY ASSOCIATED DOMAIN-CONTAINING PROTEIN"/>
    <property type="match status" value="1"/>
</dbReference>
<dbReference type="PANTHER" id="PTHR23513">
    <property type="entry name" value="INTEGRAL MEMBRANE EFFLUX PROTEIN-RELATED"/>
    <property type="match status" value="1"/>
</dbReference>
<evidence type="ECO:0000313" key="9">
    <source>
        <dbReference type="Proteomes" id="UP000222366"/>
    </source>
</evidence>
<feature type="transmembrane region" description="Helical" evidence="7">
    <location>
        <begin position="138"/>
        <end position="158"/>
    </location>
</feature>
<dbReference type="SUPFAM" id="SSF103473">
    <property type="entry name" value="MFS general substrate transporter"/>
    <property type="match status" value="1"/>
</dbReference>
<name>A0A2D0KN28_9GAMM</name>
<keyword evidence="3" id="KW-1003">Cell membrane</keyword>
<reference evidence="8 9" key="1">
    <citation type="journal article" date="2017" name="Nat. Microbiol.">
        <title>Natural product diversity associated with the nematode symbionts Photorhabdus and Xenorhabdus.</title>
        <authorList>
            <person name="Tobias N.J."/>
            <person name="Wolff H."/>
            <person name="Djahanschiri B."/>
            <person name="Grundmann F."/>
            <person name="Kronenwerth M."/>
            <person name="Shi Y.M."/>
            <person name="Simonyi S."/>
            <person name="Grun P."/>
            <person name="Shapiro-Ilan D."/>
            <person name="Pidot S.J."/>
            <person name="Stinear T.P."/>
            <person name="Ebersberger I."/>
            <person name="Bode H.B."/>
        </authorList>
    </citation>
    <scope>NUCLEOTIDE SEQUENCE [LARGE SCALE GENOMIC DNA]</scope>
    <source>
        <strain evidence="8 9">DSM 17904</strain>
    </source>
</reference>